<evidence type="ECO:0000256" key="9">
    <source>
        <dbReference type="ARBA" id="ARBA00023163"/>
    </source>
</evidence>
<keyword evidence="20" id="KW-1185">Reference proteome</keyword>
<evidence type="ECO:0000256" key="14">
    <source>
        <dbReference type="ARBA" id="ARBA00079184"/>
    </source>
</evidence>
<keyword evidence="7" id="KW-0862">Zinc</keyword>
<evidence type="ECO:0000313" key="19">
    <source>
        <dbReference type="Ensembl" id="ENSKMAP00000021035.1"/>
    </source>
</evidence>
<evidence type="ECO:0000256" key="16">
    <source>
        <dbReference type="PROSITE-ProRule" id="PRU00175"/>
    </source>
</evidence>
<feature type="compositionally biased region" description="Basic residues" evidence="17">
    <location>
        <begin position="691"/>
        <end position="701"/>
    </location>
</feature>
<evidence type="ECO:0000256" key="3">
    <source>
        <dbReference type="ARBA" id="ARBA00022679"/>
    </source>
</evidence>
<evidence type="ECO:0000256" key="8">
    <source>
        <dbReference type="ARBA" id="ARBA00023015"/>
    </source>
</evidence>
<dbReference type="PANTHER" id="PTHR46077">
    <property type="entry name" value="E3 UBIQUITIN-PROTEIN LIGASE TOPORS"/>
    <property type="match status" value="1"/>
</dbReference>
<name>A0A3Q3AWY7_KRYMA</name>
<keyword evidence="6" id="KW-0833">Ubl conjugation pathway</keyword>
<sequence length="844" mass="93558">MPPPARNSSRRRKRNPDNEERATGERLPAEVTAPTRMKLRVRRGDGAAASGGGGPVEETTERSREGSRSSSRRKNSNKTSASATAAAASSSSPPTTSASSVRAVMAAEEASPDSKCPICLDRFNNLAYLDHCLHRFCFPCIQEWSHNKAECPLCKQPFASILHSVRAEDDFKEYTLQPPPTNNSVAATVAMVAAMASAARSDHHMRLMLRRHRVAEGRETTTRRRRRERGARGRGSEERAGGVWELYLDHPPLSFPPLSRHLSVSNVVAEDSEEAEELPAERGGADSAERGALLNELTGLRGAAASLASNNRALRRLMTRLAARQRLQREGGTMQRLRDGQMLDFRRMLYRCGIRVRGIAGVSGNTGQQRDITAESFHQSHSHLNRLRPWLRRELRVMYGSNSSLVDIVQNIIMARLALHGLENTLNLEEDLRPFLQARTEHFLHELVSFARSPLNMDSYDLQAVYEPPPAAAMELDGFSSSSEGSSVIAISEEEEVEERGGRSEGTVINDLNDIIQTGSSLSLSGWDDETPGPSYSTAEPSCSLVPPLSLSPTPQEPANERGGDRPREEAEEECLIVGYKKPIAERTPELVQLSSDTEEEEGEKKKKEEEPAEKTPPLPSPTPSSSYLPIIPPSTSGAFRAEQEAGQKDEEVGGWRSRSWSGSSGRSRKSVCSLNLAAPERRRRDDTQRGRRRKKKNKKRGREEGQRRSGVFSNPNRSIYPPMMRRRSPPLFDSSADSSLEFHCAQVSPISSPSCSSPSSPLCLSPPQTPPTPSRSPAEHAHHAEKPGGKRKYKSRHLNSSTKDPSWRQSGGRPRERRKERRRRREKTRKEDQQENGGLGEEG</sequence>
<dbReference type="Pfam" id="PF26084">
    <property type="entry name" value="PWI_Topors"/>
    <property type="match status" value="1"/>
</dbReference>
<reference evidence="19" key="1">
    <citation type="submission" date="2025-08" db="UniProtKB">
        <authorList>
            <consortium name="Ensembl"/>
        </authorList>
    </citation>
    <scope>IDENTIFICATION</scope>
</reference>
<evidence type="ECO:0000259" key="18">
    <source>
        <dbReference type="PROSITE" id="PS50089"/>
    </source>
</evidence>
<feature type="compositionally biased region" description="Polar residues" evidence="17">
    <location>
        <begin position="799"/>
        <end position="810"/>
    </location>
</feature>
<dbReference type="InterPro" id="IPR058746">
    <property type="entry name" value="Znf_RING-type_Topors"/>
</dbReference>
<keyword evidence="9" id="KW-0804">Transcription</keyword>
<keyword evidence="3" id="KW-0808">Transferase</keyword>
<feature type="compositionally biased region" description="Basic and acidic residues" evidence="17">
    <location>
        <begin position="778"/>
        <end position="789"/>
    </location>
</feature>
<evidence type="ECO:0000256" key="15">
    <source>
        <dbReference type="ARBA" id="ARBA00082108"/>
    </source>
</evidence>
<dbReference type="GO" id="GO:0061630">
    <property type="term" value="F:ubiquitin protein ligase activity"/>
    <property type="evidence" value="ECO:0007669"/>
    <property type="project" value="UniProtKB-EC"/>
</dbReference>
<dbReference type="PROSITE" id="PS50089">
    <property type="entry name" value="ZF_RING_2"/>
    <property type="match status" value="1"/>
</dbReference>
<keyword evidence="8" id="KW-0805">Transcription regulation</keyword>
<evidence type="ECO:0000256" key="12">
    <source>
        <dbReference type="ARBA" id="ARBA00076940"/>
    </source>
</evidence>
<feature type="region of interest" description="Disordered" evidence="17">
    <location>
        <begin position="214"/>
        <end position="236"/>
    </location>
</feature>
<reference evidence="19" key="2">
    <citation type="submission" date="2025-09" db="UniProtKB">
        <authorList>
            <consortium name="Ensembl"/>
        </authorList>
    </citation>
    <scope>IDENTIFICATION</scope>
</reference>
<dbReference type="AlphaFoldDB" id="A0A3Q3AWY7"/>
<feature type="compositionally biased region" description="Basic residues" evidence="17">
    <location>
        <begin position="816"/>
        <end position="828"/>
    </location>
</feature>
<feature type="compositionally biased region" description="Low complexity" evidence="17">
    <location>
        <begin position="749"/>
        <end position="767"/>
    </location>
</feature>
<feature type="compositionally biased region" description="Basic and acidic residues" evidence="17">
    <location>
        <begin position="603"/>
        <end position="614"/>
    </location>
</feature>
<evidence type="ECO:0000256" key="11">
    <source>
        <dbReference type="ARBA" id="ARBA00076856"/>
    </source>
</evidence>
<feature type="compositionally biased region" description="Basic and acidic residues" evidence="17">
    <location>
        <begin position="642"/>
        <end position="654"/>
    </location>
</feature>
<protein>
    <recommendedName>
        <fullName evidence="10">E3 ubiquitin-protein ligase Topors</fullName>
        <ecNumber evidence="2">2.3.2.27</ecNumber>
    </recommendedName>
    <alternativeName>
        <fullName evidence="11">RING-type E3 ubiquitin transferase Topors</fullName>
    </alternativeName>
    <alternativeName>
        <fullName evidence="13">SUMO1-protein E3 ligase Topors</fullName>
    </alternativeName>
    <alternativeName>
        <fullName evidence="12">Topoisomerase I-binding RING finger protein</fullName>
    </alternativeName>
    <alternativeName>
        <fullName evidence="14">Topoisomerase I-binding arginine/serine-rich protein</fullName>
    </alternativeName>
    <alternativeName>
        <fullName evidence="15">Tumor suppressor p53-binding protein 3</fullName>
    </alternativeName>
</protein>
<dbReference type="PROSITE" id="PS00518">
    <property type="entry name" value="ZF_RING_1"/>
    <property type="match status" value="1"/>
</dbReference>
<dbReference type="FunFam" id="3.30.40.10:FF:000136">
    <property type="entry name" value="E3 ubiquitin-protein ligase Topors"/>
    <property type="match status" value="1"/>
</dbReference>
<feature type="compositionally biased region" description="Basic and acidic residues" evidence="17">
    <location>
        <begin position="680"/>
        <end position="690"/>
    </location>
</feature>
<evidence type="ECO:0000256" key="6">
    <source>
        <dbReference type="ARBA" id="ARBA00022786"/>
    </source>
</evidence>
<dbReference type="GO" id="GO:0006513">
    <property type="term" value="P:protein monoubiquitination"/>
    <property type="evidence" value="ECO:0007669"/>
    <property type="project" value="TreeGrafter"/>
</dbReference>
<evidence type="ECO:0000256" key="1">
    <source>
        <dbReference type="ARBA" id="ARBA00000900"/>
    </source>
</evidence>
<dbReference type="Pfam" id="PF00097">
    <property type="entry name" value="zf-C3HC4"/>
    <property type="match status" value="1"/>
</dbReference>
<evidence type="ECO:0000313" key="20">
    <source>
        <dbReference type="Proteomes" id="UP000264800"/>
    </source>
</evidence>
<dbReference type="OMA" id="FANKCFH"/>
<dbReference type="GO" id="GO:0000209">
    <property type="term" value="P:protein polyubiquitination"/>
    <property type="evidence" value="ECO:0007669"/>
    <property type="project" value="TreeGrafter"/>
</dbReference>
<dbReference type="InterPro" id="IPR018957">
    <property type="entry name" value="Znf_C3HC4_RING-type"/>
</dbReference>
<proteinExistence type="predicted"/>
<dbReference type="InterPro" id="IPR001841">
    <property type="entry name" value="Znf_RING"/>
</dbReference>
<feature type="compositionally biased region" description="Basic and acidic residues" evidence="17">
    <location>
        <begin position="559"/>
        <end position="569"/>
    </location>
</feature>
<feature type="compositionally biased region" description="Basic and acidic residues" evidence="17">
    <location>
        <begin position="15"/>
        <end position="28"/>
    </location>
</feature>
<feature type="region of interest" description="Disordered" evidence="17">
    <location>
        <begin position="1"/>
        <end position="97"/>
    </location>
</feature>
<feature type="compositionally biased region" description="Low complexity" evidence="17">
    <location>
        <begin position="77"/>
        <end position="97"/>
    </location>
</feature>
<dbReference type="GO" id="GO:0032391">
    <property type="term" value="C:photoreceptor connecting cilium"/>
    <property type="evidence" value="ECO:0007669"/>
    <property type="project" value="UniProtKB-ARBA"/>
</dbReference>
<dbReference type="GO" id="GO:0008270">
    <property type="term" value="F:zinc ion binding"/>
    <property type="evidence" value="ECO:0007669"/>
    <property type="project" value="UniProtKB-KW"/>
</dbReference>
<accession>A0A3Q3AWY7</accession>
<dbReference type="Gene3D" id="3.30.40.10">
    <property type="entry name" value="Zinc/RING finger domain, C3HC4 (zinc finger)"/>
    <property type="match status" value="1"/>
</dbReference>
<dbReference type="InterPro" id="IPR017907">
    <property type="entry name" value="Znf_RING_CS"/>
</dbReference>
<feature type="compositionally biased region" description="Low complexity" evidence="17">
    <location>
        <begin position="541"/>
        <end position="553"/>
    </location>
</feature>
<keyword evidence="4" id="KW-0479">Metal-binding</keyword>
<feature type="compositionally biased region" description="Low complexity" evidence="17">
    <location>
        <begin position="655"/>
        <end position="666"/>
    </location>
</feature>
<evidence type="ECO:0000256" key="13">
    <source>
        <dbReference type="ARBA" id="ARBA00079040"/>
    </source>
</evidence>
<evidence type="ECO:0000256" key="5">
    <source>
        <dbReference type="ARBA" id="ARBA00022771"/>
    </source>
</evidence>
<dbReference type="STRING" id="37003.ENSKMAP00000021035"/>
<feature type="region of interest" description="Disordered" evidence="17">
    <location>
        <begin position="478"/>
        <end position="507"/>
    </location>
</feature>
<feature type="compositionally biased region" description="Low complexity" evidence="17">
    <location>
        <begin position="480"/>
        <end position="491"/>
    </location>
</feature>
<evidence type="ECO:0000256" key="10">
    <source>
        <dbReference type="ARBA" id="ARBA00071236"/>
    </source>
</evidence>
<feature type="compositionally biased region" description="Low complexity" evidence="17">
    <location>
        <begin position="624"/>
        <end position="637"/>
    </location>
</feature>
<evidence type="ECO:0000256" key="2">
    <source>
        <dbReference type="ARBA" id="ARBA00012483"/>
    </source>
</evidence>
<dbReference type="SMART" id="SM00184">
    <property type="entry name" value="RING"/>
    <property type="match status" value="1"/>
</dbReference>
<dbReference type="GeneTree" id="ENSGT00530000064170"/>
<evidence type="ECO:0000256" key="4">
    <source>
        <dbReference type="ARBA" id="ARBA00022723"/>
    </source>
</evidence>
<comment type="catalytic activity">
    <reaction evidence="1">
        <text>S-ubiquitinyl-[E2 ubiquitin-conjugating enzyme]-L-cysteine + [acceptor protein]-L-lysine = [E2 ubiquitin-conjugating enzyme]-L-cysteine + N(6)-ubiquitinyl-[acceptor protein]-L-lysine.</text>
        <dbReference type="EC" id="2.3.2.27"/>
    </reaction>
</comment>
<evidence type="ECO:0000256" key="7">
    <source>
        <dbReference type="ARBA" id="ARBA00022833"/>
    </source>
</evidence>
<organism evidence="19 20">
    <name type="scientific">Kryptolebias marmoratus</name>
    <name type="common">Mangrove killifish</name>
    <name type="synonym">Rivulus marmoratus</name>
    <dbReference type="NCBI Taxonomy" id="37003"/>
    <lineage>
        <taxon>Eukaryota</taxon>
        <taxon>Metazoa</taxon>
        <taxon>Chordata</taxon>
        <taxon>Craniata</taxon>
        <taxon>Vertebrata</taxon>
        <taxon>Euteleostomi</taxon>
        <taxon>Actinopterygii</taxon>
        <taxon>Neopterygii</taxon>
        <taxon>Teleostei</taxon>
        <taxon>Neoteleostei</taxon>
        <taxon>Acanthomorphata</taxon>
        <taxon>Ovalentaria</taxon>
        <taxon>Atherinomorphae</taxon>
        <taxon>Cyprinodontiformes</taxon>
        <taxon>Rivulidae</taxon>
        <taxon>Kryptolebias</taxon>
    </lineage>
</organism>
<feature type="region of interest" description="Disordered" evidence="17">
    <location>
        <begin position="520"/>
        <end position="844"/>
    </location>
</feature>
<dbReference type="InterPro" id="IPR058745">
    <property type="entry name" value="PWI_Topors"/>
</dbReference>
<dbReference type="PANTHER" id="PTHR46077:SF1">
    <property type="entry name" value="TOP1 BINDING ARGININE_SERINE RICH PROTEIN, E3 UBIQUITIN LIGASE"/>
    <property type="match status" value="1"/>
</dbReference>
<dbReference type="InterPro" id="IPR013083">
    <property type="entry name" value="Znf_RING/FYVE/PHD"/>
</dbReference>
<feature type="domain" description="RING-type" evidence="18">
    <location>
        <begin position="116"/>
        <end position="155"/>
    </location>
</feature>
<dbReference type="Proteomes" id="UP000264800">
    <property type="component" value="Unplaced"/>
</dbReference>
<dbReference type="CDD" id="cd16574">
    <property type="entry name" value="RING-HC_Topors"/>
    <property type="match status" value="1"/>
</dbReference>
<dbReference type="EC" id="2.3.2.27" evidence="2"/>
<dbReference type="Ensembl" id="ENSKMAT00000021312.1">
    <property type="protein sequence ID" value="ENSKMAP00000021035.1"/>
    <property type="gene ID" value="ENSKMAG00000015646.1"/>
</dbReference>
<dbReference type="GO" id="GO:0008630">
    <property type="term" value="P:intrinsic apoptotic signaling pathway in response to DNA damage"/>
    <property type="evidence" value="ECO:0007669"/>
    <property type="project" value="UniProtKB-ARBA"/>
</dbReference>
<keyword evidence="5 16" id="KW-0863">Zinc-finger</keyword>
<evidence type="ECO:0000256" key="17">
    <source>
        <dbReference type="SAM" id="MobiDB-lite"/>
    </source>
</evidence>
<dbReference type="SUPFAM" id="SSF57850">
    <property type="entry name" value="RING/U-box"/>
    <property type="match status" value="1"/>
</dbReference>